<keyword evidence="6" id="KW-0472">Membrane</keyword>
<evidence type="ECO:0000256" key="6">
    <source>
        <dbReference type="ARBA" id="ARBA00023136"/>
    </source>
</evidence>
<evidence type="ECO:0000259" key="10">
    <source>
        <dbReference type="PROSITE" id="PS50195"/>
    </source>
</evidence>
<keyword evidence="5" id="KW-0967">Endosome</keyword>
<dbReference type="SMART" id="SM00312">
    <property type="entry name" value="PX"/>
    <property type="match status" value="1"/>
</dbReference>
<feature type="domain" description="PX" evidence="10">
    <location>
        <begin position="140"/>
        <end position="251"/>
    </location>
</feature>
<organism evidence="11 12">
    <name type="scientific">Armillaria novae-zelandiae</name>
    <dbReference type="NCBI Taxonomy" id="153914"/>
    <lineage>
        <taxon>Eukaryota</taxon>
        <taxon>Fungi</taxon>
        <taxon>Dikarya</taxon>
        <taxon>Basidiomycota</taxon>
        <taxon>Agaricomycotina</taxon>
        <taxon>Agaricomycetes</taxon>
        <taxon>Agaricomycetidae</taxon>
        <taxon>Agaricales</taxon>
        <taxon>Marasmiineae</taxon>
        <taxon>Physalacriaceae</taxon>
        <taxon>Armillaria</taxon>
    </lineage>
</organism>
<dbReference type="Pfam" id="PF00787">
    <property type="entry name" value="PX"/>
    <property type="match status" value="1"/>
</dbReference>
<evidence type="ECO:0000256" key="3">
    <source>
        <dbReference type="ARBA" id="ARBA00007426"/>
    </source>
</evidence>
<evidence type="ECO:0000313" key="12">
    <source>
        <dbReference type="Proteomes" id="UP001175227"/>
    </source>
</evidence>
<evidence type="ECO:0000256" key="5">
    <source>
        <dbReference type="ARBA" id="ARBA00022753"/>
    </source>
</evidence>
<evidence type="ECO:0000256" key="8">
    <source>
        <dbReference type="ARBA" id="ARBA00033774"/>
    </source>
</evidence>
<evidence type="ECO:0000313" key="11">
    <source>
        <dbReference type="EMBL" id="KAK0490639.1"/>
    </source>
</evidence>
<dbReference type="Proteomes" id="UP001175227">
    <property type="component" value="Unassembled WGS sequence"/>
</dbReference>
<dbReference type="GO" id="GO:0032266">
    <property type="term" value="F:phosphatidylinositol-3-phosphate binding"/>
    <property type="evidence" value="ECO:0007669"/>
    <property type="project" value="InterPro"/>
</dbReference>
<gene>
    <name evidence="11" type="ORF">IW261DRAFT_27684</name>
</gene>
<reference evidence="11" key="1">
    <citation type="submission" date="2023-06" db="EMBL/GenBank/DDBJ databases">
        <authorList>
            <consortium name="Lawrence Berkeley National Laboratory"/>
            <person name="Ahrendt S."/>
            <person name="Sahu N."/>
            <person name="Indic B."/>
            <person name="Wong-Bajracharya J."/>
            <person name="Merenyi Z."/>
            <person name="Ke H.-M."/>
            <person name="Monk M."/>
            <person name="Kocsube S."/>
            <person name="Drula E."/>
            <person name="Lipzen A."/>
            <person name="Balint B."/>
            <person name="Henrissat B."/>
            <person name="Andreopoulos B."/>
            <person name="Martin F.M."/>
            <person name="Harder C.B."/>
            <person name="Rigling D."/>
            <person name="Ford K.L."/>
            <person name="Foster G.D."/>
            <person name="Pangilinan J."/>
            <person name="Papanicolaou A."/>
            <person name="Barry K."/>
            <person name="LaButti K."/>
            <person name="Viragh M."/>
            <person name="Koriabine M."/>
            <person name="Yan M."/>
            <person name="Riley R."/>
            <person name="Champramary S."/>
            <person name="Plett K.L."/>
            <person name="Tsai I.J."/>
            <person name="Slot J."/>
            <person name="Sipos G."/>
            <person name="Plett J."/>
            <person name="Nagy L.G."/>
            <person name="Grigoriev I.V."/>
        </authorList>
    </citation>
    <scope>NUCLEOTIDE SEQUENCE</scope>
    <source>
        <strain evidence="11">ICMP 16352</strain>
    </source>
</reference>
<comment type="similarity">
    <text evidence="3">Belongs to the YPT35 family.</text>
</comment>
<dbReference type="Gene3D" id="3.30.1520.10">
    <property type="entry name" value="Phox-like domain"/>
    <property type="match status" value="1"/>
</dbReference>
<evidence type="ECO:0000256" key="7">
    <source>
        <dbReference type="ARBA" id="ARBA00033728"/>
    </source>
</evidence>
<comment type="caution">
    <text evidence="11">The sequence shown here is derived from an EMBL/GenBank/DDBJ whole genome shotgun (WGS) entry which is preliminary data.</text>
</comment>
<dbReference type="PROSITE" id="PS50195">
    <property type="entry name" value="PX"/>
    <property type="match status" value="1"/>
</dbReference>
<dbReference type="PANTHER" id="PTHR10555:SF170">
    <property type="entry name" value="FI18122P1"/>
    <property type="match status" value="1"/>
</dbReference>
<dbReference type="EMBL" id="JAUEPR010000001">
    <property type="protein sequence ID" value="KAK0490639.1"/>
    <property type="molecule type" value="Genomic_DNA"/>
</dbReference>
<dbReference type="GO" id="GO:0010008">
    <property type="term" value="C:endosome membrane"/>
    <property type="evidence" value="ECO:0007669"/>
    <property type="project" value="UniProtKB-SubCell"/>
</dbReference>
<dbReference type="InterPro" id="IPR037917">
    <property type="entry name" value="Ypt35_PX"/>
</dbReference>
<comment type="function">
    <text evidence="7">Recruits the lipid transfer protein VPS13 to endosomal and vacuolar membranes.</text>
</comment>
<comment type="subcellular location">
    <subcellularLocation>
        <location evidence="2">Endosome</location>
    </subcellularLocation>
    <subcellularLocation>
        <location evidence="1">Vacuole membrane</location>
        <topology evidence="1">Peripheral membrane protein</topology>
    </subcellularLocation>
</comment>
<proteinExistence type="inferred from homology"/>
<keyword evidence="4" id="KW-0926">Vacuole</keyword>
<dbReference type="PANTHER" id="PTHR10555">
    <property type="entry name" value="SORTING NEXIN"/>
    <property type="match status" value="1"/>
</dbReference>
<keyword evidence="12" id="KW-1185">Reference proteome</keyword>
<evidence type="ECO:0000256" key="9">
    <source>
        <dbReference type="ARBA" id="ARBA00033785"/>
    </source>
</evidence>
<sequence length="251" mass="28256">MSDRSRDYRTDIAVSRQTYLCTGLCFFSLIRTIMNSEPSSSSSSPITPTHPFACARGLLEIIPNKIDVEEESRLYDELCTVSSFCSCIAADSVFISQDDDDPLRHGAIPIRPRSPPGAPSVFSRESIWLGDNSGESLAFARDVKISGWTNVGDKLGGAYVVYDCVIKTKEGTVIHCHKRYSSFVQLESALRRTLPRNQQHFLPRLPPKAPLARYRPAFLDQRRRMLQYWLSSILLHPDIGGCKAVRLWVMD</sequence>
<dbReference type="InterPro" id="IPR001683">
    <property type="entry name" value="PX_dom"/>
</dbReference>
<dbReference type="GO" id="GO:0005774">
    <property type="term" value="C:vacuolar membrane"/>
    <property type="evidence" value="ECO:0007669"/>
    <property type="project" value="UniProtKB-SubCell"/>
</dbReference>
<dbReference type="SUPFAM" id="SSF64268">
    <property type="entry name" value="PX domain"/>
    <property type="match status" value="1"/>
</dbReference>
<accession>A0AA39PVZ6</accession>
<protein>
    <recommendedName>
        <fullName evidence="8">Endosomal/vacuolar adapter protein YPT35</fullName>
    </recommendedName>
    <alternativeName>
        <fullName evidence="9">PX domain-containing protein YPT35</fullName>
    </alternativeName>
</protein>
<evidence type="ECO:0000256" key="4">
    <source>
        <dbReference type="ARBA" id="ARBA00022554"/>
    </source>
</evidence>
<evidence type="ECO:0000256" key="2">
    <source>
        <dbReference type="ARBA" id="ARBA00004177"/>
    </source>
</evidence>
<dbReference type="AlphaFoldDB" id="A0AA39PVZ6"/>
<dbReference type="CDD" id="cd07280">
    <property type="entry name" value="PX_YPT35"/>
    <property type="match status" value="1"/>
</dbReference>
<name>A0AA39PVZ6_9AGAR</name>
<dbReference type="InterPro" id="IPR036871">
    <property type="entry name" value="PX_dom_sf"/>
</dbReference>
<evidence type="ECO:0000256" key="1">
    <source>
        <dbReference type="ARBA" id="ARBA00004148"/>
    </source>
</evidence>